<dbReference type="Gene3D" id="3.30.70.360">
    <property type="match status" value="1"/>
</dbReference>
<dbReference type="Proteomes" id="UP000001661">
    <property type="component" value="Chromosome"/>
</dbReference>
<dbReference type="STRING" id="574087.Acear_0798"/>
<organism evidence="4 5">
    <name type="scientific">Acetohalobium arabaticum (strain ATCC 49924 / DSM 5501 / Z-7288)</name>
    <dbReference type="NCBI Taxonomy" id="574087"/>
    <lineage>
        <taxon>Bacteria</taxon>
        <taxon>Bacillati</taxon>
        <taxon>Bacillota</taxon>
        <taxon>Clostridia</taxon>
        <taxon>Halanaerobiales</taxon>
        <taxon>Halobacteroidaceae</taxon>
        <taxon>Acetohalobium</taxon>
    </lineage>
</organism>
<dbReference type="NCBIfam" id="TIGR01891">
    <property type="entry name" value="amidohydrolases"/>
    <property type="match status" value="1"/>
</dbReference>
<keyword evidence="2" id="KW-0464">Manganese</keyword>
<dbReference type="eggNOG" id="COG1473">
    <property type="taxonomic scope" value="Bacteria"/>
</dbReference>
<dbReference type="RefSeq" id="WP_013277783.1">
    <property type="nucleotide sequence ID" value="NC_014378.1"/>
</dbReference>
<dbReference type="HOGENOM" id="CLU_023257_0_1_9"/>
<protein>
    <submittedName>
        <fullName evidence="4">Amidohydrolase</fullName>
        <ecNumber evidence="4">3.5.1.14</ecNumber>
    </submittedName>
</protein>
<sequence length="393" mass="43048">MKNLTDRISDFEEDLITIRREFHKHPETAFNEYETADRIADYLNDWGLEVKTEVGKTGVVGLLRGSNPGKTIAIRVDIDALPIEEETGFEFASQNEGIMHACGHDGHIAVGLGAAKILSEYREELNGNVKFIFQPAEEILSGSEAMLEDGVLSEPEVDAILGLHIWPDIESGSVGIKEGPVMAAVDKFEVEIKGKGGHGAIPNKSIDPIVMGSEAVKSLQKIVSREISPLDSAVITVGTFNAGTAFNVIPDKVELSGTVRTFDSEVRKFISNRIEGIIANVTEGARGEYNLDYEFGIPATVNDARFTAQTKKVAEDILGTDRVVEDIEPSMGGEDFSLYQQEVPGTYLFLGTYNEDKGLTDSIHHPEFSIDEDILSIGVKVFSEIVFDFFKND</sequence>
<dbReference type="Pfam" id="PF07687">
    <property type="entry name" value="M20_dimer"/>
    <property type="match status" value="1"/>
</dbReference>
<dbReference type="InterPro" id="IPR036264">
    <property type="entry name" value="Bact_exopeptidase_dim_dom"/>
</dbReference>
<feature type="binding site" evidence="2">
    <location>
        <position position="364"/>
    </location>
    <ligand>
        <name>Mn(2+)</name>
        <dbReference type="ChEBI" id="CHEBI:29035"/>
        <label>2</label>
    </ligand>
</feature>
<feature type="binding site" evidence="2">
    <location>
        <position position="102"/>
    </location>
    <ligand>
        <name>Mn(2+)</name>
        <dbReference type="ChEBI" id="CHEBI:29035"/>
        <label>2</label>
    </ligand>
</feature>
<dbReference type="GO" id="GO:0004046">
    <property type="term" value="F:aminoacylase activity"/>
    <property type="evidence" value="ECO:0007669"/>
    <property type="project" value="UniProtKB-EC"/>
</dbReference>
<dbReference type="InterPro" id="IPR011650">
    <property type="entry name" value="Peptidase_M20_dimer"/>
</dbReference>
<feature type="binding site" evidence="2">
    <location>
        <position position="164"/>
    </location>
    <ligand>
        <name>Mn(2+)</name>
        <dbReference type="ChEBI" id="CHEBI:29035"/>
        <label>2</label>
    </ligand>
</feature>
<name>D9QVS8_ACEAZ</name>
<dbReference type="SUPFAM" id="SSF53187">
    <property type="entry name" value="Zn-dependent exopeptidases"/>
    <property type="match status" value="1"/>
</dbReference>
<gene>
    <name evidence="4" type="ordered locus">Acear_0798</name>
</gene>
<keyword evidence="1 4" id="KW-0378">Hydrolase</keyword>
<keyword evidence="5" id="KW-1185">Reference proteome</keyword>
<feature type="binding site" evidence="2">
    <location>
        <position position="138"/>
    </location>
    <ligand>
        <name>Mn(2+)</name>
        <dbReference type="ChEBI" id="CHEBI:29035"/>
        <label>2</label>
    </ligand>
</feature>
<reference evidence="4 5" key="1">
    <citation type="journal article" date="2010" name="Stand. Genomic Sci.">
        <title>Complete genome sequence of Acetohalobium arabaticum type strain (Z-7288).</title>
        <authorList>
            <person name="Sikorski J."/>
            <person name="Lapidus A."/>
            <person name="Chertkov O."/>
            <person name="Lucas S."/>
            <person name="Copeland A."/>
            <person name="Glavina Del Rio T."/>
            <person name="Nolan M."/>
            <person name="Tice H."/>
            <person name="Cheng J.F."/>
            <person name="Han C."/>
            <person name="Brambilla E."/>
            <person name="Pitluck S."/>
            <person name="Liolios K."/>
            <person name="Ivanova N."/>
            <person name="Mavromatis K."/>
            <person name="Mikhailova N."/>
            <person name="Pati A."/>
            <person name="Bruce D."/>
            <person name="Detter C."/>
            <person name="Tapia R."/>
            <person name="Goodwin L."/>
            <person name="Chen A."/>
            <person name="Palaniappan K."/>
            <person name="Land M."/>
            <person name="Hauser L."/>
            <person name="Chang Y.J."/>
            <person name="Jeffries C.D."/>
            <person name="Rohde M."/>
            <person name="Goker M."/>
            <person name="Spring S."/>
            <person name="Woyke T."/>
            <person name="Bristow J."/>
            <person name="Eisen J.A."/>
            <person name="Markowitz V."/>
            <person name="Hugenholtz P."/>
            <person name="Kyrpides N.C."/>
            <person name="Klenk H.P."/>
        </authorList>
    </citation>
    <scope>NUCLEOTIDE SEQUENCE [LARGE SCALE GENOMIC DNA]</scope>
    <source>
        <strain evidence="5">ATCC 49924 / DSM 5501 / Z-7288</strain>
    </source>
</reference>
<feature type="domain" description="Peptidase M20 dimerisation" evidence="3">
    <location>
        <begin position="188"/>
        <end position="281"/>
    </location>
</feature>
<dbReference type="PANTHER" id="PTHR11014">
    <property type="entry name" value="PEPTIDASE M20 FAMILY MEMBER"/>
    <property type="match status" value="1"/>
</dbReference>
<dbReference type="GO" id="GO:0019877">
    <property type="term" value="P:diaminopimelate biosynthetic process"/>
    <property type="evidence" value="ECO:0007669"/>
    <property type="project" value="UniProtKB-ARBA"/>
</dbReference>
<dbReference type="Gene3D" id="3.40.630.10">
    <property type="entry name" value="Zn peptidases"/>
    <property type="match status" value="1"/>
</dbReference>
<dbReference type="OrthoDB" id="9776731at2"/>
<proteinExistence type="predicted"/>
<dbReference type="EC" id="3.5.1.14" evidence="4"/>
<dbReference type="SUPFAM" id="SSF55031">
    <property type="entry name" value="Bacterial exopeptidase dimerisation domain"/>
    <property type="match status" value="1"/>
</dbReference>
<comment type="cofactor">
    <cofactor evidence="2">
        <name>Mn(2+)</name>
        <dbReference type="ChEBI" id="CHEBI:29035"/>
    </cofactor>
    <text evidence="2">The Mn(2+) ion enhances activity.</text>
</comment>
<evidence type="ECO:0000256" key="2">
    <source>
        <dbReference type="PIRSR" id="PIRSR005962-1"/>
    </source>
</evidence>
<dbReference type="FunFam" id="3.30.70.360:FF:000001">
    <property type="entry name" value="N-acetyldiaminopimelate deacetylase"/>
    <property type="match status" value="1"/>
</dbReference>
<keyword evidence="2" id="KW-0479">Metal-binding</keyword>
<dbReference type="PIRSF" id="PIRSF005962">
    <property type="entry name" value="Pept_M20D_amidohydro"/>
    <property type="match status" value="1"/>
</dbReference>
<dbReference type="InterPro" id="IPR002933">
    <property type="entry name" value="Peptidase_M20"/>
</dbReference>
<evidence type="ECO:0000256" key="1">
    <source>
        <dbReference type="ARBA" id="ARBA00022801"/>
    </source>
</evidence>
<feature type="binding site" evidence="2">
    <location>
        <position position="104"/>
    </location>
    <ligand>
        <name>Mn(2+)</name>
        <dbReference type="ChEBI" id="CHEBI:29035"/>
        <label>2</label>
    </ligand>
</feature>
<dbReference type="GO" id="GO:0050118">
    <property type="term" value="F:N-acetyldiaminopimelate deacetylase activity"/>
    <property type="evidence" value="ECO:0007669"/>
    <property type="project" value="UniProtKB-ARBA"/>
</dbReference>
<evidence type="ECO:0000259" key="3">
    <source>
        <dbReference type="Pfam" id="PF07687"/>
    </source>
</evidence>
<evidence type="ECO:0000313" key="5">
    <source>
        <dbReference type="Proteomes" id="UP000001661"/>
    </source>
</evidence>
<dbReference type="AlphaFoldDB" id="D9QVS8"/>
<dbReference type="GO" id="GO:0046872">
    <property type="term" value="F:metal ion binding"/>
    <property type="evidence" value="ECO:0007669"/>
    <property type="project" value="UniProtKB-KW"/>
</dbReference>
<evidence type="ECO:0000313" key="4">
    <source>
        <dbReference type="EMBL" id="ADL12337.1"/>
    </source>
</evidence>
<dbReference type="InterPro" id="IPR017439">
    <property type="entry name" value="Amidohydrolase"/>
</dbReference>
<dbReference type="Pfam" id="PF01546">
    <property type="entry name" value="Peptidase_M20"/>
    <property type="match status" value="1"/>
</dbReference>
<dbReference type="KEGG" id="aar:Acear_0798"/>
<dbReference type="EMBL" id="CP002105">
    <property type="protein sequence ID" value="ADL12337.1"/>
    <property type="molecule type" value="Genomic_DNA"/>
</dbReference>
<dbReference type="PANTHER" id="PTHR11014:SF63">
    <property type="entry name" value="METALLOPEPTIDASE, PUTATIVE (AFU_ORTHOLOGUE AFUA_6G09600)-RELATED"/>
    <property type="match status" value="1"/>
</dbReference>
<accession>D9QVS8</accession>